<dbReference type="RefSeq" id="WP_083619805.1">
    <property type="nucleotide sequence ID" value="NZ_LR734863.1"/>
</dbReference>
<reference evidence="1" key="1">
    <citation type="submission" date="2019-10" db="EMBL/GenBank/DDBJ databases">
        <authorList>
            <consortium name="Genoscope - CEA"/>
            <person name="William W."/>
        </authorList>
    </citation>
    <scope>NUCLEOTIDE SEQUENCE [LARGE SCALE GENOMIC DNA]</scope>
    <source>
        <strain evidence="1">BBR_PRJEB10992</strain>
    </source>
</reference>
<keyword evidence="2" id="KW-1185">Reference proteome</keyword>
<dbReference type="Proteomes" id="UP000184550">
    <property type="component" value="Unassembled WGS sequence"/>
</dbReference>
<gene>
    <name evidence="1" type="ORF">PL8927_510017</name>
</gene>
<evidence type="ECO:0000313" key="1">
    <source>
        <dbReference type="EMBL" id="VXD15989.1"/>
    </source>
</evidence>
<protein>
    <submittedName>
        <fullName evidence="1">Uncharacterized protein</fullName>
    </submittedName>
</protein>
<comment type="caution">
    <text evidence="1">The sequence shown here is derived from an EMBL/GenBank/DDBJ whole genome shotgun (WGS) entry which is preliminary data.</text>
</comment>
<dbReference type="EMBL" id="CZCU02000126">
    <property type="protein sequence ID" value="VXD15989.1"/>
    <property type="molecule type" value="Genomic_DNA"/>
</dbReference>
<proteinExistence type="predicted"/>
<name>A0A7Z9BRQ7_9CYAN</name>
<dbReference type="AlphaFoldDB" id="A0A7Z9BRQ7"/>
<accession>A0A7Z9BRQ7</accession>
<organism evidence="1 2">
    <name type="scientific">Planktothrix serta PCC 8927</name>
    <dbReference type="NCBI Taxonomy" id="671068"/>
    <lineage>
        <taxon>Bacteria</taxon>
        <taxon>Bacillati</taxon>
        <taxon>Cyanobacteriota</taxon>
        <taxon>Cyanophyceae</taxon>
        <taxon>Oscillatoriophycideae</taxon>
        <taxon>Oscillatoriales</taxon>
        <taxon>Microcoleaceae</taxon>
        <taxon>Planktothrix</taxon>
    </lineage>
</organism>
<sequence length="120" mass="13131">MSFIIYRQPTVSSEQLVLGDWTQLLIDSVPLYGATTPHEITDLIPADLTAIYGRKALITVEDAEIVIAFGRDVTDTDKLFIPPNGNIEIEVGKQKVSATVLTGEVIASVQVWVAKYSKVL</sequence>
<evidence type="ECO:0000313" key="2">
    <source>
        <dbReference type="Proteomes" id="UP000184550"/>
    </source>
</evidence>